<dbReference type="GO" id="GO:0004514">
    <property type="term" value="F:nicotinate-nucleotide diphosphorylase (carboxylating) activity"/>
    <property type="evidence" value="ECO:0007669"/>
    <property type="project" value="UniProtKB-EC"/>
</dbReference>
<dbReference type="InterPro" id="IPR002638">
    <property type="entry name" value="Quinolinate_PRibosylTrfase_C"/>
</dbReference>
<evidence type="ECO:0000259" key="8">
    <source>
        <dbReference type="Pfam" id="PF02749"/>
    </source>
</evidence>
<dbReference type="InterPro" id="IPR036068">
    <property type="entry name" value="Nicotinate_pribotase-like_C"/>
</dbReference>
<dbReference type="PANTHER" id="PTHR32179">
    <property type="entry name" value="NICOTINATE-NUCLEOTIDE PYROPHOSPHORYLASE [CARBOXYLATING]"/>
    <property type="match status" value="1"/>
</dbReference>
<name>A0A381ZW34_9ZZZZ</name>
<evidence type="ECO:0000256" key="6">
    <source>
        <dbReference type="ARBA" id="ARBA00022679"/>
    </source>
</evidence>
<dbReference type="Pfam" id="PF01729">
    <property type="entry name" value="QRPTase_C"/>
    <property type="match status" value="1"/>
</dbReference>
<protein>
    <recommendedName>
        <fullName evidence="3">nicotinate-nucleotide diphosphorylase (carboxylating)</fullName>
        <ecNumber evidence="3">2.4.2.19</ecNumber>
    </recommendedName>
</protein>
<keyword evidence="5" id="KW-0328">Glycosyltransferase</keyword>
<dbReference type="CDD" id="cd01572">
    <property type="entry name" value="QPRTase"/>
    <property type="match status" value="1"/>
</dbReference>
<dbReference type="SUPFAM" id="SSF54675">
    <property type="entry name" value="Nicotinate/Quinolinate PRTase N-terminal domain-like"/>
    <property type="match status" value="1"/>
</dbReference>
<dbReference type="GO" id="GO:0005737">
    <property type="term" value="C:cytoplasm"/>
    <property type="evidence" value="ECO:0007669"/>
    <property type="project" value="TreeGrafter"/>
</dbReference>
<dbReference type="EMBL" id="UINC01022729">
    <property type="protein sequence ID" value="SVA92943.1"/>
    <property type="molecule type" value="Genomic_DNA"/>
</dbReference>
<dbReference type="InterPro" id="IPR004393">
    <property type="entry name" value="NadC"/>
</dbReference>
<dbReference type="UniPathway" id="UPA00253">
    <property type="reaction ID" value="UER00331"/>
</dbReference>
<dbReference type="Pfam" id="PF02749">
    <property type="entry name" value="QRPTase_N"/>
    <property type="match status" value="1"/>
</dbReference>
<feature type="non-terminal residue" evidence="9">
    <location>
        <position position="209"/>
    </location>
</feature>
<dbReference type="GO" id="GO:0034213">
    <property type="term" value="P:quinolinate catabolic process"/>
    <property type="evidence" value="ECO:0007669"/>
    <property type="project" value="TreeGrafter"/>
</dbReference>
<dbReference type="AlphaFoldDB" id="A0A381ZW34"/>
<organism evidence="9">
    <name type="scientific">marine metagenome</name>
    <dbReference type="NCBI Taxonomy" id="408172"/>
    <lineage>
        <taxon>unclassified sequences</taxon>
        <taxon>metagenomes</taxon>
        <taxon>ecological metagenomes</taxon>
    </lineage>
</organism>
<evidence type="ECO:0000256" key="1">
    <source>
        <dbReference type="ARBA" id="ARBA00004893"/>
    </source>
</evidence>
<dbReference type="EC" id="2.4.2.19" evidence="3"/>
<dbReference type="InterPro" id="IPR027277">
    <property type="entry name" value="NadC/ModD"/>
</dbReference>
<keyword evidence="4" id="KW-0662">Pyridine nucleotide biosynthesis</keyword>
<evidence type="ECO:0000256" key="4">
    <source>
        <dbReference type="ARBA" id="ARBA00022642"/>
    </source>
</evidence>
<comment type="similarity">
    <text evidence="2">Belongs to the NadC/ModD family.</text>
</comment>
<dbReference type="InterPro" id="IPR013785">
    <property type="entry name" value="Aldolase_TIM"/>
</dbReference>
<dbReference type="PANTHER" id="PTHR32179:SF3">
    <property type="entry name" value="NICOTINATE-NUCLEOTIDE PYROPHOSPHORYLASE [CARBOXYLATING]"/>
    <property type="match status" value="1"/>
</dbReference>
<feature type="domain" description="Quinolinate phosphoribosyl transferase C-terminal" evidence="7">
    <location>
        <begin position="57"/>
        <end position="208"/>
    </location>
</feature>
<dbReference type="InterPro" id="IPR037128">
    <property type="entry name" value="Quinolinate_PRibosylTase_N_sf"/>
</dbReference>
<proteinExistence type="inferred from homology"/>
<dbReference type="Gene3D" id="3.20.20.70">
    <property type="entry name" value="Aldolase class I"/>
    <property type="match status" value="1"/>
</dbReference>
<dbReference type="InterPro" id="IPR022412">
    <property type="entry name" value="Quinolinate_PRibosylTrfase_N"/>
</dbReference>
<dbReference type="FunFam" id="3.20.20.70:FF:000030">
    <property type="entry name" value="Nicotinate-nucleotide pyrophosphorylase, carboxylating"/>
    <property type="match status" value="1"/>
</dbReference>
<dbReference type="SUPFAM" id="SSF51690">
    <property type="entry name" value="Nicotinate/Quinolinate PRTase C-terminal domain-like"/>
    <property type="match status" value="1"/>
</dbReference>
<sequence>MLRTFTIVDPEVHTESLVQDGTLVEAGSLLAIVTGSARSLLAAERVALNLLGQLSGVATATRELVDQIAGTSASLVDTRKTVPGLRALQKAAVQAGGGQNHRMGLYDAVLIKDNHIAVAGSVEVAVEQARAAVGPGTSIEIEVESTEQLEAAIAAGADIVMLDNMSVNEMREAVLITDGRCRTEASGGITIATIREVAKTGVDMISVGW</sequence>
<evidence type="ECO:0000256" key="3">
    <source>
        <dbReference type="ARBA" id="ARBA00011944"/>
    </source>
</evidence>
<dbReference type="NCBIfam" id="TIGR00078">
    <property type="entry name" value="nadC"/>
    <property type="match status" value="1"/>
</dbReference>
<accession>A0A381ZW34</accession>
<dbReference type="GO" id="GO:0009435">
    <property type="term" value="P:NAD+ biosynthetic process"/>
    <property type="evidence" value="ECO:0007669"/>
    <property type="project" value="UniProtKB-UniPathway"/>
</dbReference>
<evidence type="ECO:0000313" key="9">
    <source>
        <dbReference type="EMBL" id="SVA92943.1"/>
    </source>
</evidence>
<gene>
    <name evidence="9" type="ORF">METZ01_LOCUS145797</name>
</gene>
<evidence type="ECO:0000256" key="5">
    <source>
        <dbReference type="ARBA" id="ARBA00022676"/>
    </source>
</evidence>
<evidence type="ECO:0000256" key="2">
    <source>
        <dbReference type="ARBA" id="ARBA00009400"/>
    </source>
</evidence>
<feature type="domain" description="Quinolinate phosphoribosyl transferase N-terminal" evidence="8">
    <location>
        <begin position="10"/>
        <end position="55"/>
    </location>
</feature>
<evidence type="ECO:0000259" key="7">
    <source>
        <dbReference type="Pfam" id="PF01729"/>
    </source>
</evidence>
<reference evidence="9" key="1">
    <citation type="submission" date="2018-05" db="EMBL/GenBank/DDBJ databases">
        <authorList>
            <person name="Lanie J.A."/>
            <person name="Ng W.-L."/>
            <person name="Kazmierczak K.M."/>
            <person name="Andrzejewski T.M."/>
            <person name="Davidsen T.M."/>
            <person name="Wayne K.J."/>
            <person name="Tettelin H."/>
            <person name="Glass J.I."/>
            <person name="Rusch D."/>
            <person name="Podicherti R."/>
            <person name="Tsui H.-C.T."/>
            <person name="Winkler M.E."/>
        </authorList>
    </citation>
    <scope>NUCLEOTIDE SEQUENCE</scope>
</reference>
<keyword evidence="6" id="KW-0808">Transferase</keyword>
<dbReference type="Gene3D" id="3.90.1170.20">
    <property type="entry name" value="Quinolinate phosphoribosyl transferase, N-terminal domain"/>
    <property type="match status" value="1"/>
</dbReference>
<comment type="pathway">
    <text evidence="1">Cofactor biosynthesis; NAD(+) biosynthesis; nicotinate D-ribonucleotide from quinolinate: step 1/1.</text>
</comment>